<feature type="domain" description="EamA" evidence="7">
    <location>
        <begin position="333"/>
        <end position="469"/>
    </location>
</feature>
<sequence>MSFTQASHSPHQLHYHNSKRRSKKRVRREQSPPSTGPSPIGEDISQDDCAEAVNRWDALPTQIIEAEAAARETNCQARPAQAGDGDTTKTNKSNVQNYGIVESFKKYTVNDDGSGPPQRALVRKTTQKINGTTATRDDSPSSVSPVSGGHLGQLRRFVGYTRDCIPSRYWGVMWLLLTEFIASVMALMTRYLEIQKEARPLHPMNIISWRMTAAFVVCLLIGWLKKVPHFPLGRRDLRGLLCLRGLGGFVGVVGFYHALEALPLPDATVISFLVPIIVGIACSLIPAIREPFTGVEKISAITSFIGVMLIARPSFLFPWKHQVPNASDSARAMAVLSALLGACGTSTAYVTLRWLKDQTDTLIPVTYFIGFGMVGSIICLAAIPSLPGFVLPHNALEWGMAAALSIGGFLMQWALTRGMQLTKGSIGSQLISAQLVFAVLLEMLVWGDLPTSYSLVGILLIVCSLTGVNLWKDRSEHIPRPADGTPDEQRGLLREDLENNRD</sequence>
<evidence type="ECO:0000259" key="7">
    <source>
        <dbReference type="Pfam" id="PF00892"/>
    </source>
</evidence>
<feature type="transmembrane region" description="Helical" evidence="6">
    <location>
        <begin position="395"/>
        <end position="415"/>
    </location>
</feature>
<dbReference type="InParanoid" id="A0A5J5EZM1"/>
<protein>
    <recommendedName>
        <fullName evidence="7">EamA domain-containing protein</fullName>
    </recommendedName>
</protein>
<feature type="domain" description="EamA" evidence="7">
    <location>
        <begin position="170"/>
        <end position="311"/>
    </location>
</feature>
<gene>
    <name evidence="8" type="ORF">FN846DRAFT_1011185</name>
</gene>
<feature type="compositionally biased region" description="Polar residues" evidence="5">
    <location>
        <begin position="1"/>
        <end position="10"/>
    </location>
</feature>
<accession>A0A5J5EZM1</accession>
<name>A0A5J5EZM1_9PEZI</name>
<keyword evidence="3 6" id="KW-1133">Transmembrane helix</keyword>
<feature type="region of interest" description="Disordered" evidence="5">
    <location>
        <begin position="1"/>
        <end position="45"/>
    </location>
</feature>
<feature type="transmembrane region" description="Helical" evidence="6">
    <location>
        <begin position="169"/>
        <end position="187"/>
    </location>
</feature>
<dbReference type="PANTHER" id="PTHR22911:SF6">
    <property type="entry name" value="SOLUTE CARRIER FAMILY 35 MEMBER G1"/>
    <property type="match status" value="1"/>
</dbReference>
<dbReference type="SUPFAM" id="SSF103481">
    <property type="entry name" value="Multidrug resistance efflux transporter EmrE"/>
    <property type="match status" value="2"/>
</dbReference>
<proteinExistence type="predicted"/>
<evidence type="ECO:0000256" key="4">
    <source>
        <dbReference type="ARBA" id="ARBA00023136"/>
    </source>
</evidence>
<dbReference type="InterPro" id="IPR000620">
    <property type="entry name" value="EamA_dom"/>
</dbReference>
<feature type="compositionally biased region" description="Basic and acidic residues" evidence="5">
    <location>
        <begin position="487"/>
        <end position="502"/>
    </location>
</feature>
<evidence type="ECO:0000256" key="6">
    <source>
        <dbReference type="SAM" id="Phobius"/>
    </source>
</evidence>
<organism evidence="8 9">
    <name type="scientific">Sphaerosporella brunnea</name>
    <dbReference type="NCBI Taxonomy" id="1250544"/>
    <lineage>
        <taxon>Eukaryota</taxon>
        <taxon>Fungi</taxon>
        <taxon>Dikarya</taxon>
        <taxon>Ascomycota</taxon>
        <taxon>Pezizomycotina</taxon>
        <taxon>Pezizomycetes</taxon>
        <taxon>Pezizales</taxon>
        <taxon>Pyronemataceae</taxon>
        <taxon>Sphaerosporella</taxon>
    </lineage>
</organism>
<feature type="transmembrane region" description="Helical" evidence="6">
    <location>
        <begin position="427"/>
        <end position="446"/>
    </location>
</feature>
<dbReference type="InterPro" id="IPR037185">
    <property type="entry name" value="EmrE-like"/>
</dbReference>
<feature type="transmembrane region" description="Helical" evidence="6">
    <location>
        <begin position="269"/>
        <end position="288"/>
    </location>
</feature>
<comment type="caution">
    <text evidence="8">The sequence shown here is derived from an EMBL/GenBank/DDBJ whole genome shotgun (WGS) entry which is preliminary data.</text>
</comment>
<keyword evidence="4 6" id="KW-0472">Membrane</keyword>
<feature type="transmembrane region" description="Helical" evidence="6">
    <location>
        <begin position="331"/>
        <end position="350"/>
    </location>
</feature>
<evidence type="ECO:0000256" key="1">
    <source>
        <dbReference type="ARBA" id="ARBA00004141"/>
    </source>
</evidence>
<dbReference type="PANTHER" id="PTHR22911">
    <property type="entry name" value="ACYL-MALONYL CONDENSING ENZYME-RELATED"/>
    <property type="match status" value="1"/>
</dbReference>
<comment type="subcellular location">
    <subcellularLocation>
        <location evidence="1">Membrane</location>
        <topology evidence="1">Multi-pass membrane protein</topology>
    </subcellularLocation>
</comment>
<dbReference type="Pfam" id="PF00892">
    <property type="entry name" value="EamA"/>
    <property type="match status" value="2"/>
</dbReference>
<dbReference type="AlphaFoldDB" id="A0A5J5EZM1"/>
<evidence type="ECO:0000313" key="8">
    <source>
        <dbReference type="EMBL" id="KAA8908369.1"/>
    </source>
</evidence>
<keyword evidence="2 6" id="KW-0812">Transmembrane</keyword>
<dbReference type="OrthoDB" id="306876at2759"/>
<dbReference type="GO" id="GO:0016020">
    <property type="term" value="C:membrane"/>
    <property type="evidence" value="ECO:0007669"/>
    <property type="project" value="UniProtKB-SubCell"/>
</dbReference>
<reference evidence="8 9" key="1">
    <citation type="submission" date="2019-09" db="EMBL/GenBank/DDBJ databases">
        <title>Draft genome of the ectomycorrhizal ascomycete Sphaerosporella brunnea.</title>
        <authorList>
            <consortium name="DOE Joint Genome Institute"/>
            <person name="Benucci G.M."/>
            <person name="Marozzi G."/>
            <person name="Antonielli L."/>
            <person name="Sanchez S."/>
            <person name="Marco P."/>
            <person name="Wang X."/>
            <person name="Falini L.B."/>
            <person name="Barry K."/>
            <person name="Haridas S."/>
            <person name="Lipzen A."/>
            <person name="Labutti K."/>
            <person name="Grigoriev I.V."/>
            <person name="Murat C."/>
            <person name="Martin F."/>
            <person name="Albertini E."/>
            <person name="Donnini D."/>
            <person name="Bonito G."/>
        </authorList>
    </citation>
    <scope>NUCLEOTIDE SEQUENCE [LARGE SCALE GENOMIC DNA]</scope>
    <source>
        <strain evidence="8 9">Sb_GMNB300</strain>
    </source>
</reference>
<evidence type="ECO:0000256" key="2">
    <source>
        <dbReference type="ARBA" id="ARBA00022692"/>
    </source>
</evidence>
<feature type="transmembrane region" description="Helical" evidence="6">
    <location>
        <begin position="300"/>
        <end position="319"/>
    </location>
</feature>
<evidence type="ECO:0000256" key="3">
    <source>
        <dbReference type="ARBA" id="ARBA00022989"/>
    </source>
</evidence>
<dbReference type="EMBL" id="VXIS01000069">
    <property type="protein sequence ID" value="KAA8908369.1"/>
    <property type="molecule type" value="Genomic_DNA"/>
</dbReference>
<evidence type="ECO:0000256" key="5">
    <source>
        <dbReference type="SAM" id="MobiDB-lite"/>
    </source>
</evidence>
<feature type="transmembrane region" description="Helical" evidence="6">
    <location>
        <begin position="237"/>
        <end position="257"/>
    </location>
</feature>
<feature type="transmembrane region" description="Helical" evidence="6">
    <location>
        <begin position="362"/>
        <end position="383"/>
    </location>
</feature>
<keyword evidence="9" id="KW-1185">Reference proteome</keyword>
<dbReference type="Proteomes" id="UP000326924">
    <property type="component" value="Unassembled WGS sequence"/>
</dbReference>
<feature type="compositionally biased region" description="Basic residues" evidence="5">
    <location>
        <begin position="11"/>
        <end position="27"/>
    </location>
</feature>
<feature type="region of interest" description="Disordered" evidence="5">
    <location>
        <begin position="72"/>
        <end position="93"/>
    </location>
</feature>
<feature type="region of interest" description="Disordered" evidence="5">
    <location>
        <begin position="476"/>
        <end position="502"/>
    </location>
</feature>
<feature type="transmembrane region" description="Helical" evidence="6">
    <location>
        <begin position="452"/>
        <end position="471"/>
    </location>
</feature>
<feature type="transmembrane region" description="Helical" evidence="6">
    <location>
        <begin position="207"/>
        <end position="225"/>
    </location>
</feature>
<evidence type="ECO:0000313" key="9">
    <source>
        <dbReference type="Proteomes" id="UP000326924"/>
    </source>
</evidence>